<keyword evidence="1 2" id="KW-0663">Pyridoxal phosphate</keyword>
<sequence>MNEMMKNEEVNIGTVNNETISNEAASSKLVCSGPAYTDLLRERLDVVQQKIVAACAAAKRDPREVQLIAVTKTKSLEEIKPLLELGIYDWGENRCQEMLSKQAELTEFDLAAGPGKRAEIESSEAASEISGRPGHTQANVVADNPINWHLIGSLQKNKVKYAVGKTCLIHSVDSLELLLAINARAAKLAQAGADAFCQPVLLEVNYSGETSKHGFAPTAIAEILSSLKPGDVSNIRIDGLMTVAPKDAAPAALLEIFNGVRNLRDHLNKSHPWSDTPELNKAVNLRELSMGMSHDYPLAIEAGATMIRLGTVLLGPRVIHPAE</sequence>
<dbReference type="Proteomes" id="UP000236394">
    <property type="component" value="Unassembled WGS sequence"/>
</dbReference>
<dbReference type="InterPro" id="IPR029066">
    <property type="entry name" value="PLP-binding_barrel"/>
</dbReference>
<dbReference type="InterPro" id="IPR011078">
    <property type="entry name" value="PyrdxlP_homeostasis"/>
</dbReference>
<dbReference type="RefSeq" id="WP_102892210.1">
    <property type="nucleotide sequence ID" value="NZ_NBZD01000001.1"/>
</dbReference>
<dbReference type="AlphaFoldDB" id="A0A2J8B404"/>
<organism evidence="3 4">
    <name type="scientific">Mageeibacillus indolicus</name>
    <dbReference type="NCBI Taxonomy" id="884684"/>
    <lineage>
        <taxon>Bacteria</taxon>
        <taxon>Bacillati</taxon>
        <taxon>Bacillota</taxon>
        <taxon>Clostridia</taxon>
        <taxon>Eubacteriales</taxon>
        <taxon>Oscillospiraceae</taxon>
        <taxon>Mageeibacillus</taxon>
    </lineage>
</organism>
<dbReference type="HAMAP" id="MF_02087">
    <property type="entry name" value="PLP_homeostasis"/>
    <property type="match status" value="1"/>
</dbReference>
<feature type="modified residue" description="N6-(pyridoxal phosphate)lysine" evidence="2">
    <location>
        <position position="72"/>
    </location>
</feature>
<evidence type="ECO:0000256" key="2">
    <source>
        <dbReference type="HAMAP-Rule" id="MF_02087"/>
    </source>
</evidence>
<dbReference type="Gene3D" id="3.20.20.10">
    <property type="entry name" value="Alanine racemase"/>
    <property type="match status" value="1"/>
</dbReference>
<protein>
    <recommendedName>
        <fullName evidence="2">Pyridoxal phosphate homeostasis protein</fullName>
        <shortName evidence="2">PLP homeostasis protein</shortName>
    </recommendedName>
</protein>
<evidence type="ECO:0000313" key="4">
    <source>
        <dbReference type="Proteomes" id="UP000236394"/>
    </source>
</evidence>
<dbReference type="GO" id="GO:0030170">
    <property type="term" value="F:pyridoxal phosphate binding"/>
    <property type="evidence" value="ECO:0007669"/>
    <property type="project" value="UniProtKB-UniRule"/>
</dbReference>
<dbReference type="PANTHER" id="PTHR10146">
    <property type="entry name" value="PROLINE SYNTHETASE CO-TRANSCRIBED BACTERIAL HOMOLOG PROTEIN"/>
    <property type="match status" value="1"/>
</dbReference>
<dbReference type="CDD" id="cd00635">
    <property type="entry name" value="PLPDE_III_YBL036c_like"/>
    <property type="match status" value="1"/>
</dbReference>
<comment type="similarity">
    <text evidence="2">Belongs to the pyridoxal phosphate-binding protein YggS/PROSC family.</text>
</comment>
<comment type="caution">
    <text evidence="3">The sequence shown here is derived from an EMBL/GenBank/DDBJ whole genome shotgun (WGS) entry which is preliminary data.</text>
</comment>
<name>A0A2J8B404_9FIRM</name>
<proteinExistence type="inferred from homology"/>
<comment type="function">
    <text evidence="2">Pyridoxal 5'-phosphate (PLP)-binding protein, which is involved in PLP homeostasis.</text>
</comment>
<dbReference type="SUPFAM" id="SSF51419">
    <property type="entry name" value="PLP-binding barrel"/>
    <property type="match status" value="1"/>
</dbReference>
<dbReference type="EMBL" id="NBZD01000001">
    <property type="protein sequence ID" value="PNH19503.1"/>
    <property type="molecule type" value="Genomic_DNA"/>
</dbReference>
<gene>
    <name evidence="3" type="ORF">B7R76_01050</name>
</gene>
<accession>A0A2J8B404</accession>
<evidence type="ECO:0000313" key="3">
    <source>
        <dbReference type="EMBL" id="PNH19503.1"/>
    </source>
</evidence>
<evidence type="ECO:0000256" key="1">
    <source>
        <dbReference type="ARBA" id="ARBA00022898"/>
    </source>
</evidence>
<dbReference type="PANTHER" id="PTHR10146:SF14">
    <property type="entry name" value="PYRIDOXAL PHOSPHATE HOMEOSTASIS PROTEIN"/>
    <property type="match status" value="1"/>
</dbReference>
<reference evidence="4" key="1">
    <citation type="submission" date="2017-04" db="EMBL/GenBank/DDBJ databases">
        <authorList>
            <person name="Bumgarner R.E."/>
            <person name="Fredricks D.N."/>
            <person name="Srinivasan S."/>
        </authorList>
    </citation>
    <scope>NUCLEOTIDE SEQUENCE [LARGE SCALE GENOMIC DNA]</scope>
    <source>
        <strain evidence="4">KA00405</strain>
    </source>
</reference>